<dbReference type="Proteomes" id="UP000002218">
    <property type="component" value="Chromosome"/>
</dbReference>
<dbReference type="Gene3D" id="1.10.10.10">
    <property type="entry name" value="Winged helix-like DNA-binding domain superfamily/Winged helix DNA-binding domain"/>
    <property type="match status" value="1"/>
</dbReference>
<accession>C8X8S2</accession>
<dbReference type="InParanoid" id="C8X8S2"/>
<evidence type="ECO:0000256" key="1">
    <source>
        <dbReference type="ARBA" id="ARBA00006479"/>
    </source>
</evidence>
<sequence>MNLPEPSSARRHRSRQQLLEVIRRENGVTRADLSLITGLSRSAVAETVQDLLNERLIAEDVLAAGGRGAGRGRPSALLVASGGTGSVVGIDFDHERVTVAVAGSDGSIRGEEHAAVNVDSEAAAALDVSVGMVHRLLGQTGTSMSDIRSIAAGVPAPLDMRTNRIHSASVLTGWVGLDPAEELSNRLGRPVLIGNDADLGAVGELRYGAAKGARDFIYVKASEGIGAGLVLGGSAYHGATGAAGEIGHTRLGEQGTWCRCGNRGCLETVVSSTLVRRLMTELGIPRGRDETFPLADAAKHPVTGRFISEAGRTLGRVLADLCNCLNPSLIVLGGELGTAGEPLADGVRESINRFAQPATAASLEVKVGALGLRAELLGAVSLAGQHALLEI</sequence>
<dbReference type="KEGG" id="nml:Namu_2781"/>
<dbReference type="InterPro" id="IPR036388">
    <property type="entry name" value="WH-like_DNA-bd_sf"/>
</dbReference>
<name>C8X8S2_NAKMY</name>
<dbReference type="AlphaFoldDB" id="C8X8S2"/>
<dbReference type="Pfam" id="PF00480">
    <property type="entry name" value="ROK"/>
    <property type="match status" value="1"/>
</dbReference>
<dbReference type="Gene3D" id="3.30.420.40">
    <property type="match status" value="2"/>
</dbReference>
<gene>
    <name evidence="2" type="ordered locus">Namu_2781</name>
</gene>
<dbReference type="PANTHER" id="PTHR18964:SF173">
    <property type="entry name" value="GLUCOKINASE"/>
    <property type="match status" value="1"/>
</dbReference>
<proteinExistence type="inferred from homology"/>
<dbReference type="InterPro" id="IPR043129">
    <property type="entry name" value="ATPase_NBD"/>
</dbReference>
<dbReference type="InterPro" id="IPR000600">
    <property type="entry name" value="ROK"/>
</dbReference>
<comment type="similarity">
    <text evidence="1">Belongs to the ROK (NagC/XylR) family.</text>
</comment>
<keyword evidence="3" id="KW-1185">Reference proteome</keyword>
<dbReference type="EMBL" id="CP001737">
    <property type="protein sequence ID" value="ACV79127.1"/>
    <property type="molecule type" value="Genomic_DNA"/>
</dbReference>
<dbReference type="PANTHER" id="PTHR18964">
    <property type="entry name" value="ROK (REPRESSOR, ORF, KINASE) FAMILY"/>
    <property type="match status" value="1"/>
</dbReference>
<dbReference type="STRING" id="479431.Namu_2781"/>
<protein>
    <submittedName>
        <fullName evidence="2">ROK family protein</fullName>
    </submittedName>
</protein>
<reference evidence="3" key="1">
    <citation type="submission" date="2009-09" db="EMBL/GenBank/DDBJ databases">
        <title>The complete genome of Nakamurella multipartita DSM 44233.</title>
        <authorList>
            <consortium name="US DOE Joint Genome Institute (JGI-PGF)"/>
            <person name="Lucas S."/>
            <person name="Copeland A."/>
            <person name="Lapidus A."/>
            <person name="Glavina del Rio T."/>
            <person name="Dalin E."/>
            <person name="Tice H."/>
            <person name="Bruce D."/>
            <person name="Goodwin L."/>
            <person name="Pitluck S."/>
            <person name="Kyrpides N."/>
            <person name="Mavromatis K."/>
            <person name="Ivanova N."/>
            <person name="Ovchinnikova G."/>
            <person name="Sims D."/>
            <person name="Meincke L."/>
            <person name="Brettin T."/>
            <person name="Detter J.C."/>
            <person name="Han C."/>
            <person name="Larimer F."/>
            <person name="Land M."/>
            <person name="Hauser L."/>
            <person name="Markowitz V."/>
            <person name="Cheng J.-F."/>
            <person name="Hugenholtz P."/>
            <person name="Woyke T."/>
            <person name="Wu D."/>
            <person name="Klenk H.-P."/>
            <person name="Eisen J.A."/>
        </authorList>
    </citation>
    <scope>NUCLEOTIDE SEQUENCE [LARGE SCALE GENOMIC DNA]</scope>
    <source>
        <strain evidence="3">ATCC 700099 / DSM 44233 / CIP 104796 / JCM 9543 / NBRC 105858 / Y-104</strain>
    </source>
</reference>
<reference evidence="2 3" key="2">
    <citation type="journal article" date="2010" name="Stand. Genomic Sci.">
        <title>Complete genome sequence of Nakamurella multipartita type strain (Y-104).</title>
        <authorList>
            <person name="Tice H."/>
            <person name="Mayilraj S."/>
            <person name="Sims D."/>
            <person name="Lapidus A."/>
            <person name="Nolan M."/>
            <person name="Lucas S."/>
            <person name="Glavina Del Rio T."/>
            <person name="Copeland A."/>
            <person name="Cheng J.F."/>
            <person name="Meincke L."/>
            <person name="Bruce D."/>
            <person name="Goodwin L."/>
            <person name="Pitluck S."/>
            <person name="Ivanova N."/>
            <person name="Mavromatis K."/>
            <person name="Ovchinnikova G."/>
            <person name="Pati A."/>
            <person name="Chen A."/>
            <person name="Palaniappan K."/>
            <person name="Land M."/>
            <person name="Hauser L."/>
            <person name="Chang Y.J."/>
            <person name="Jeffries C.D."/>
            <person name="Detter J.C."/>
            <person name="Brettin T."/>
            <person name="Rohde M."/>
            <person name="Goker M."/>
            <person name="Bristow J."/>
            <person name="Eisen J.A."/>
            <person name="Markowitz V."/>
            <person name="Hugenholtz P."/>
            <person name="Kyrpides N.C."/>
            <person name="Klenk H.P."/>
            <person name="Chen F."/>
        </authorList>
    </citation>
    <scope>NUCLEOTIDE SEQUENCE [LARGE SCALE GENOMIC DNA]</scope>
    <source>
        <strain evidence="3">ATCC 700099 / DSM 44233 / CIP 104796 / JCM 9543 / NBRC 105858 / Y-104</strain>
    </source>
</reference>
<dbReference type="SUPFAM" id="SSF53067">
    <property type="entry name" value="Actin-like ATPase domain"/>
    <property type="match status" value="1"/>
</dbReference>
<organism evidence="2 3">
    <name type="scientific">Nakamurella multipartita (strain ATCC 700099 / DSM 44233 / CIP 104796 / JCM 9543 / NBRC 105858 / Y-104)</name>
    <name type="common">Microsphaera multipartita</name>
    <dbReference type="NCBI Taxonomy" id="479431"/>
    <lineage>
        <taxon>Bacteria</taxon>
        <taxon>Bacillati</taxon>
        <taxon>Actinomycetota</taxon>
        <taxon>Actinomycetes</taxon>
        <taxon>Nakamurellales</taxon>
        <taxon>Nakamurellaceae</taxon>
        <taxon>Nakamurella</taxon>
    </lineage>
</organism>
<evidence type="ECO:0000313" key="3">
    <source>
        <dbReference type="Proteomes" id="UP000002218"/>
    </source>
</evidence>
<dbReference type="HOGENOM" id="CLU_036604_13_3_11"/>
<dbReference type="eggNOG" id="COG1940">
    <property type="taxonomic scope" value="Bacteria"/>
</dbReference>
<dbReference type="InterPro" id="IPR036390">
    <property type="entry name" value="WH_DNA-bd_sf"/>
</dbReference>
<evidence type="ECO:0000313" key="2">
    <source>
        <dbReference type="EMBL" id="ACV79127.1"/>
    </source>
</evidence>
<dbReference type="SUPFAM" id="SSF46785">
    <property type="entry name" value="Winged helix' DNA-binding domain"/>
    <property type="match status" value="1"/>
</dbReference>